<dbReference type="GO" id="GO:0004425">
    <property type="term" value="F:indole-3-glycerol-phosphate synthase activity"/>
    <property type="evidence" value="ECO:0007669"/>
    <property type="project" value="UniProtKB-EC"/>
</dbReference>
<organism evidence="2">
    <name type="scientific">uncultured Acetobacteraceae bacterium</name>
    <dbReference type="NCBI Taxonomy" id="169975"/>
    <lineage>
        <taxon>Bacteria</taxon>
        <taxon>Pseudomonadati</taxon>
        <taxon>Pseudomonadota</taxon>
        <taxon>Alphaproteobacteria</taxon>
        <taxon>Acetobacterales</taxon>
        <taxon>Acetobacteraceae</taxon>
        <taxon>environmental samples</taxon>
    </lineage>
</organism>
<feature type="compositionally biased region" description="Basic residues" evidence="1">
    <location>
        <begin position="230"/>
        <end position="240"/>
    </location>
</feature>
<keyword evidence="2" id="KW-0456">Lyase</keyword>
<proteinExistence type="predicted"/>
<feature type="compositionally biased region" description="Low complexity" evidence="1">
    <location>
        <begin position="40"/>
        <end position="51"/>
    </location>
</feature>
<reference evidence="2" key="1">
    <citation type="submission" date="2020-02" db="EMBL/GenBank/DDBJ databases">
        <authorList>
            <person name="Meier V. D."/>
        </authorList>
    </citation>
    <scope>NUCLEOTIDE SEQUENCE</scope>
    <source>
        <strain evidence="2">AVDCRST_MAG08</strain>
    </source>
</reference>
<evidence type="ECO:0000256" key="1">
    <source>
        <dbReference type="SAM" id="MobiDB-lite"/>
    </source>
</evidence>
<sequence>ERPAGLHPRRGRRPPGRPGPHLGRQAGGGAPALRRVPPSGTRTPRATGARTARLHPRAVQRRGRRPRRPHRRDQARVPVRRADPRPLRAGGAGRGLLCRRRHLLVRAHGRPPFQRLVRAPARGAGGLHAADAAQGLHRPSLASLRVALHGGGLRSPDHGGVVRPAGRGTGGRGPLARHGRVGGGPRRTGVGPGARPGNPPDRHKQPQSQDLADRHRHDRGTGAVDPGGPHPRRGKRHPLPRGRPPDGGGGRPLHPRRRTPAAAVGRRRGRAGAGGRTL</sequence>
<gene>
    <name evidence="2" type="ORF">AVDCRST_MAG08-1366</name>
</gene>
<feature type="compositionally biased region" description="Basic residues" evidence="1">
    <location>
        <begin position="253"/>
        <end position="270"/>
    </location>
</feature>
<feature type="region of interest" description="Disordered" evidence="1">
    <location>
        <begin position="151"/>
        <end position="278"/>
    </location>
</feature>
<evidence type="ECO:0000313" key="2">
    <source>
        <dbReference type="EMBL" id="CAA9236038.1"/>
    </source>
</evidence>
<feature type="compositionally biased region" description="Basic and acidic residues" evidence="1">
    <location>
        <begin position="72"/>
        <end position="86"/>
    </location>
</feature>
<accession>A0A6J4HZZ0</accession>
<feature type="compositionally biased region" description="Basic residues" evidence="1">
    <location>
        <begin position="52"/>
        <end position="71"/>
    </location>
</feature>
<protein>
    <submittedName>
        <fullName evidence="2">Indole-3-glycerol phosphate synthase</fullName>
        <ecNumber evidence="2">4.1.1.48</ecNumber>
    </submittedName>
</protein>
<dbReference type="EC" id="4.1.1.48" evidence="2"/>
<feature type="non-terminal residue" evidence="2">
    <location>
        <position position="1"/>
    </location>
</feature>
<feature type="compositionally biased region" description="Gly residues" evidence="1">
    <location>
        <begin position="181"/>
        <end position="194"/>
    </location>
</feature>
<dbReference type="AlphaFoldDB" id="A0A6J4HZZ0"/>
<feature type="region of interest" description="Disordered" evidence="1">
    <location>
        <begin position="1"/>
        <end position="92"/>
    </location>
</feature>
<dbReference type="EMBL" id="CADCTG010000126">
    <property type="protein sequence ID" value="CAA9236038.1"/>
    <property type="molecule type" value="Genomic_DNA"/>
</dbReference>
<feature type="non-terminal residue" evidence="2">
    <location>
        <position position="278"/>
    </location>
</feature>
<name>A0A6J4HZZ0_9PROT</name>